<accession>A0A9P0F0P3</accession>
<feature type="compositionally biased region" description="Low complexity" evidence="1">
    <location>
        <begin position="91"/>
        <end position="111"/>
    </location>
</feature>
<evidence type="ECO:0000313" key="3">
    <source>
        <dbReference type="Proteomes" id="UP001152759"/>
    </source>
</evidence>
<organism evidence="2 3">
    <name type="scientific">Bemisia tabaci</name>
    <name type="common">Sweetpotato whitefly</name>
    <name type="synonym">Aleurodes tabaci</name>
    <dbReference type="NCBI Taxonomy" id="7038"/>
    <lineage>
        <taxon>Eukaryota</taxon>
        <taxon>Metazoa</taxon>
        <taxon>Ecdysozoa</taxon>
        <taxon>Arthropoda</taxon>
        <taxon>Hexapoda</taxon>
        <taxon>Insecta</taxon>
        <taxon>Pterygota</taxon>
        <taxon>Neoptera</taxon>
        <taxon>Paraneoptera</taxon>
        <taxon>Hemiptera</taxon>
        <taxon>Sternorrhyncha</taxon>
        <taxon>Aleyrodoidea</taxon>
        <taxon>Aleyrodidae</taxon>
        <taxon>Aleyrodinae</taxon>
        <taxon>Bemisia</taxon>
    </lineage>
</organism>
<dbReference type="AlphaFoldDB" id="A0A9P0F0P3"/>
<name>A0A9P0F0P3_BEMTA</name>
<dbReference type="Proteomes" id="UP001152759">
    <property type="component" value="Chromosome 10"/>
</dbReference>
<feature type="compositionally biased region" description="Polar residues" evidence="1">
    <location>
        <begin position="67"/>
        <end position="90"/>
    </location>
</feature>
<protein>
    <submittedName>
        <fullName evidence="2">Uncharacterized protein</fullName>
    </submittedName>
</protein>
<feature type="region of interest" description="Disordered" evidence="1">
    <location>
        <begin position="53"/>
        <end position="127"/>
    </location>
</feature>
<reference evidence="2" key="1">
    <citation type="submission" date="2021-12" db="EMBL/GenBank/DDBJ databases">
        <authorList>
            <person name="King R."/>
        </authorList>
    </citation>
    <scope>NUCLEOTIDE SEQUENCE</scope>
</reference>
<evidence type="ECO:0000256" key="1">
    <source>
        <dbReference type="SAM" id="MobiDB-lite"/>
    </source>
</evidence>
<evidence type="ECO:0000313" key="2">
    <source>
        <dbReference type="EMBL" id="CAH0383404.1"/>
    </source>
</evidence>
<keyword evidence="3" id="KW-1185">Reference proteome</keyword>
<gene>
    <name evidence="2" type="ORF">BEMITA_LOCUS2857</name>
</gene>
<proteinExistence type="predicted"/>
<sequence>MFVHTLTSLSAETFANRFTSWFTNRFAITLTQTGQISFAATAITFSSANTQRFGRISPVRPSRTKSKTNTPAQDPQNPPAHSSKPSTSLHKPQISPDIIPISKSPPRSSPKSLDESPPKSRQKPLPKSYQSLCKSFNQNLHQNLLRQSLRQSLFQSLCQSLHQNLRLSLHPRLRPDLHRLQHLQNGKVLIFIIGELMLQPRMHHNHNLQSLRYLQHLHRQQNPPPHRRMFKLNLADWKRPPKVQEGLQPALAPNVDPNDPHQVAFYRLQTKLLKYFSHKEAPPKNDFLALLEDVHNEQFKPRSQDAEQRSKKWIEEHCGPLLEEDRVELIESPTLKQECIIRCHKLWGFAFVPPEVTPPPVDPAEFFACGRLVRLVEGEVKENPAPYLNEDHMPVFACNCKTAYEFYLLMDHYEVNSVSFNELRNQPYTSVQYILDWLKIAFYGTRVQILSHAEFMLQWQQLFDRGGGRIRTPLIRTSTLSGFRKGKLPVVRMTSWPMTRIGRVCNFRVRKHPLMD</sequence>
<dbReference type="EMBL" id="OU963871">
    <property type="protein sequence ID" value="CAH0383404.1"/>
    <property type="molecule type" value="Genomic_DNA"/>
</dbReference>